<dbReference type="InterPro" id="IPR003010">
    <property type="entry name" value="C-N_Hydrolase"/>
</dbReference>
<organism evidence="6 7">
    <name type="scientific">Aureobasidium melanogenum</name>
    <name type="common">Aureobasidium pullulans var. melanogenum</name>
    <dbReference type="NCBI Taxonomy" id="46634"/>
    <lineage>
        <taxon>Eukaryota</taxon>
        <taxon>Fungi</taxon>
        <taxon>Dikarya</taxon>
        <taxon>Ascomycota</taxon>
        <taxon>Pezizomycotina</taxon>
        <taxon>Dothideomycetes</taxon>
        <taxon>Dothideomycetidae</taxon>
        <taxon>Dothideales</taxon>
        <taxon>Saccotheciaceae</taxon>
        <taxon>Aureobasidium</taxon>
    </lineage>
</organism>
<keyword evidence="7" id="KW-1185">Reference proteome</keyword>
<evidence type="ECO:0000256" key="1">
    <source>
        <dbReference type="ARBA" id="ARBA00008129"/>
    </source>
</evidence>
<comment type="catalytic activity">
    <reaction evidence="3">
        <text>a nitrile + 2 H2O = a carboxylate + NH4(+)</text>
        <dbReference type="Rhea" id="RHEA:21724"/>
        <dbReference type="ChEBI" id="CHEBI:15377"/>
        <dbReference type="ChEBI" id="CHEBI:18379"/>
        <dbReference type="ChEBI" id="CHEBI:28938"/>
        <dbReference type="ChEBI" id="CHEBI:29067"/>
        <dbReference type="EC" id="3.5.5.1"/>
    </reaction>
</comment>
<dbReference type="SUPFAM" id="SSF56317">
    <property type="entry name" value="Carbon-nitrogen hydrolase"/>
    <property type="match status" value="1"/>
</dbReference>
<name>A0A9P8G4S2_AURME</name>
<protein>
    <recommendedName>
        <fullName evidence="4">nitrilase</fullName>
        <ecNumber evidence="4">3.5.5.1</ecNumber>
    </recommendedName>
</protein>
<dbReference type="PROSITE" id="PS50263">
    <property type="entry name" value="CN_HYDROLASE"/>
    <property type="match status" value="1"/>
</dbReference>
<feature type="non-terminal residue" evidence="6">
    <location>
        <position position="249"/>
    </location>
</feature>
<evidence type="ECO:0000313" key="6">
    <source>
        <dbReference type="EMBL" id="KAG9990471.1"/>
    </source>
</evidence>
<reference evidence="6" key="2">
    <citation type="submission" date="2021-08" db="EMBL/GenBank/DDBJ databases">
        <authorList>
            <person name="Gostincar C."/>
            <person name="Sun X."/>
            <person name="Song Z."/>
            <person name="Gunde-Cimerman N."/>
        </authorList>
    </citation>
    <scope>NUCLEOTIDE SEQUENCE</scope>
    <source>
        <strain evidence="6">EXF-9298</strain>
    </source>
</reference>
<proteinExistence type="inferred from homology"/>
<evidence type="ECO:0000313" key="7">
    <source>
        <dbReference type="Proteomes" id="UP000729357"/>
    </source>
</evidence>
<sequence>MPLTTYNWTGVQLNISQTVDYSIEVVQKAADEGAGLISFPELWFPGFPKGNAENNWTVHYLPMYINNSLVVGDDNWDRLIAAIQDAGIYAGLSFSELKGDRLYMAQALVVTTPRGRMGMLECGEHTYPSTNFIMQAQMENVHLAPYPYLADPGDPTALWWEDVIFDSAAARAYAVYSGAYVFFHAIGAAAAFDSLGNTMLGVLQQIVKSFPAYIPREEGILVAHREQSVEWLLSGALTSELGATLNYGG</sequence>
<feature type="domain" description="CN hydrolase" evidence="5">
    <location>
        <begin position="1"/>
        <end position="227"/>
    </location>
</feature>
<comment type="caution">
    <text evidence="6">The sequence shown here is derived from an EMBL/GenBank/DDBJ whole genome shotgun (WGS) entry which is preliminary data.</text>
</comment>
<keyword evidence="2" id="KW-0378">Hydrolase</keyword>
<dbReference type="PANTHER" id="PTHR46044">
    <property type="entry name" value="NITRILASE"/>
    <property type="match status" value="1"/>
</dbReference>
<evidence type="ECO:0000256" key="2">
    <source>
        <dbReference type="ARBA" id="ARBA00022801"/>
    </source>
</evidence>
<dbReference type="AlphaFoldDB" id="A0A9P8G4S2"/>
<evidence type="ECO:0000256" key="3">
    <source>
        <dbReference type="ARBA" id="ARBA00036406"/>
    </source>
</evidence>
<dbReference type="PANTHER" id="PTHR46044:SF14">
    <property type="entry name" value="ARYLACETONITRILASE"/>
    <property type="match status" value="1"/>
</dbReference>
<gene>
    <name evidence="6" type="ORF">KCU98_g1109</name>
</gene>
<evidence type="ECO:0000256" key="4">
    <source>
        <dbReference type="ARBA" id="ARBA00039045"/>
    </source>
</evidence>
<dbReference type="GO" id="GO:0000257">
    <property type="term" value="F:nitrilase activity"/>
    <property type="evidence" value="ECO:0007669"/>
    <property type="project" value="UniProtKB-EC"/>
</dbReference>
<accession>A0A9P8G4S2</accession>
<dbReference type="InterPro" id="IPR044149">
    <property type="entry name" value="Nitrilases_CHs"/>
</dbReference>
<dbReference type="Pfam" id="PF00795">
    <property type="entry name" value="CN_hydrolase"/>
    <property type="match status" value="1"/>
</dbReference>
<reference evidence="6" key="1">
    <citation type="journal article" date="2021" name="J Fungi (Basel)">
        <title>Virulence traits and population genomics of the black yeast Aureobasidium melanogenum.</title>
        <authorList>
            <person name="Cernosa A."/>
            <person name="Sun X."/>
            <person name="Gostincar C."/>
            <person name="Fang C."/>
            <person name="Gunde-Cimerman N."/>
            <person name="Song Z."/>
        </authorList>
    </citation>
    <scope>NUCLEOTIDE SEQUENCE</scope>
    <source>
        <strain evidence="6">EXF-9298</strain>
    </source>
</reference>
<dbReference type="Gene3D" id="3.60.110.10">
    <property type="entry name" value="Carbon-nitrogen hydrolase"/>
    <property type="match status" value="2"/>
</dbReference>
<comment type="similarity">
    <text evidence="1">Belongs to the carbon-nitrogen hydrolase superfamily. Nitrilase family.</text>
</comment>
<dbReference type="InterPro" id="IPR036526">
    <property type="entry name" value="C-N_Hydrolase_sf"/>
</dbReference>
<dbReference type="Proteomes" id="UP000729357">
    <property type="component" value="Unassembled WGS sequence"/>
</dbReference>
<dbReference type="EC" id="3.5.5.1" evidence="4"/>
<dbReference type="EMBL" id="JAHFXS010000029">
    <property type="protein sequence ID" value="KAG9990471.1"/>
    <property type="molecule type" value="Genomic_DNA"/>
</dbReference>
<evidence type="ECO:0000259" key="5">
    <source>
        <dbReference type="PROSITE" id="PS50263"/>
    </source>
</evidence>